<keyword evidence="2" id="KW-1185">Reference proteome</keyword>
<reference evidence="1 2" key="1">
    <citation type="submission" date="2014-11" db="EMBL/GenBank/DDBJ databases">
        <title>Complete Genome Sequence of Pseudoalteromonas sp. Strain OCN003 Isolated from Kaneohe Bay, Oahu, Hawaii.</title>
        <authorList>
            <person name="Beurmann S."/>
            <person name="Videau P."/>
            <person name="Ushijima B."/>
            <person name="Smith A.M."/>
            <person name="Aeby G.S."/>
            <person name="Callahan S.M."/>
            <person name="Belcaid M."/>
        </authorList>
    </citation>
    <scope>NUCLEOTIDE SEQUENCE [LARGE SCALE GENOMIC DNA]</scope>
    <source>
        <strain evidence="1 2">OCN003</strain>
    </source>
</reference>
<gene>
    <name evidence="1" type="ORF">OM33_17625</name>
</gene>
<dbReference type="eggNOG" id="ENOG5033RYT">
    <property type="taxonomic scope" value="Bacteria"/>
</dbReference>
<dbReference type="Proteomes" id="UP000030341">
    <property type="component" value="Chromosome 2"/>
</dbReference>
<evidence type="ECO:0000313" key="2">
    <source>
        <dbReference type="Proteomes" id="UP000030341"/>
    </source>
</evidence>
<dbReference type="OrthoDB" id="9881626at2"/>
<evidence type="ECO:0000313" key="1">
    <source>
        <dbReference type="EMBL" id="AIY66910.1"/>
    </source>
</evidence>
<organism evidence="1 2">
    <name type="scientific">Pseudoalteromonas piratica</name>
    <dbReference type="NCBI Taxonomy" id="1348114"/>
    <lineage>
        <taxon>Bacteria</taxon>
        <taxon>Pseudomonadati</taxon>
        <taxon>Pseudomonadota</taxon>
        <taxon>Gammaproteobacteria</taxon>
        <taxon>Alteromonadales</taxon>
        <taxon>Pseudoalteromonadaceae</taxon>
        <taxon>Pseudoalteromonas</taxon>
    </lineage>
</organism>
<dbReference type="AlphaFoldDB" id="A0A0A7EJP8"/>
<dbReference type="HOGENOM" id="CLU_1642308_0_0_6"/>
<sequence>MKKNRHFKPCDTAIEIKESQRRAEINVLSGFTKQGLIGRNLRGFDITKFYQVHPELLHEFTRTAAGTAYREFIMAIIESDVVALAKQPNENSDALSKIFIQLHQQLANVISHNTFIGCTHLFDEYTNCLTALNEDAGNALIIKAILDVLSSMLTKLYEAKK</sequence>
<name>A0A0A7EJP8_9GAMM</name>
<protein>
    <submittedName>
        <fullName evidence="1">Uncharacterized protein</fullName>
    </submittedName>
</protein>
<proteinExistence type="predicted"/>
<dbReference type="KEGG" id="pseo:OM33_17625"/>
<dbReference type="RefSeq" id="WP_040135532.1">
    <property type="nucleotide sequence ID" value="NZ_CP009889.1"/>
</dbReference>
<dbReference type="EMBL" id="CP009889">
    <property type="protein sequence ID" value="AIY66910.1"/>
    <property type="molecule type" value="Genomic_DNA"/>
</dbReference>
<accession>A0A0A7EJP8</accession>
<dbReference type="STRING" id="1348114.OM33_17625"/>